<dbReference type="GO" id="GO:0071555">
    <property type="term" value="P:cell wall organization"/>
    <property type="evidence" value="ECO:0007669"/>
    <property type="project" value="UniProtKB-UniRule"/>
</dbReference>
<gene>
    <name evidence="8" type="ORF">FD46_GL000111</name>
</gene>
<evidence type="ECO:0000256" key="4">
    <source>
        <dbReference type="ARBA" id="ARBA00022984"/>
    </source>
</evidence>
<dbReference type="PANTHER" id="PTHR30582">
    <property type="entry name" value="L,D-TRANSPEPTIDASE"/>
    <property type="match status" value="1"/>
</dbReference>
<keyword evidence="4 6" id="KW-0573">Peptidoglycan synthesis</keyword>
<reference evidence="8 9" key="1">
    <citation type="journal article" date="2015" name="Genome Announc.">
        <title>Expanding the biotechnology potential of lactobacilli through comparative genomics of 213 strains and associated genera.</title>
        <authorList>
            <person name="Sun Z."/>
            <person name="Harris H.M."/>
            <person name="McCann A."/>
            <person name="Guo C."/>
            <person name="Argimon S."/>
            <person name="Zhang W."/>
            <person name="Yang X."/>
            <person name="Jeffery I.B."/>
            <person name="Cooney J.C."/>
            <person name="Kagawa T.F."/>
            <person name="Liu W."/>
            <person name="Song Y."/>
            <person name="Salvetti E."/>
            <person name="Wrobel A."/>
            <person name="Rasinkangas P."/>
            <person name="Parkhill J."/>
            <person name="Rea M.C."/>
            <person name="O'Sullivan O."/>
            <person name="Ritari J."/>
            <person name="Douillard F.P."/>
            <person name="Paul Ross R."/>
            <person name="Yang R."/>
            <person name="Briner A.E."/>
            <person name="Felis G.E."/>
            <person name="de Vos W.M."/>
            <person name="Barrangou R."/>
            <person name="Klaenhammer T.R."/>
            <person name="Caufield P.W."/>
            <person name="Cui Y."/>
            <person name="Zhang H."/>
            <person name="O'Toole P.W."/>
        </authorList>
    </citation>
    <scope>NUCLEOTIDE SEQUENCE [LARGE SCALE GENOMIC DNA]</scope>
    <source>
        <strain evidence="8 9">DSM 19972</strain>
    </source>
</reference>
<keyword evidence="9" id="KW-1185">Reference proteome</keyword>
<dbReference type="InterPro" id="IPR038054">
    <property type="entry name" value="LD_TPept-like_central_sf"/>
</dbReference>
<keyword evidence="3 6" id="KW-0133">Cell shape</keyword>
<dbReference type="PANTHER" id="PTHR30582:SF33">
    <property type="entry name" value="EXPORTED PROTEIN"/>
    <property type="match status" value="1"/>
</dbReference>
<comment type="caution">
    <text evidence="8">The sequence shown here is derived from an EMBL/GenBank/DDBJ whole genome shotgun (WGS) entry which is preliminary data.</text>
</comment>
<comment type="pathway">
    <text evidence="1 6">Cell wall biogenesis; peptidoglycan biosynthesis.</text>
</comment>
<dbReference type="GO" id="GO:0008360">
    <property type="term" value="P:regulation of cell shape"/>
    <property type="evidence" value="ECO:0007669"/>
    <property type="project" value="UniProtKB-UniRule"/>
</dbReference>
<keyword evidence="5 6" id="KW-0961">Cell wall biogenesis/degradation</keyword>
<dbReference type="SUPFAM" id="SSF141523">
    <property type="entry name" value="L,D-transpeptidase catalytic domain-like"/>
    <property type="match status" value="1"/>
</dbReference>
<dbReference type="RefSeq" id="WP_235805614.1">
    <property type="nucleotide sequence ID" value="NZ_AZEH01000042.1"/>
</dbReference>
<dbReference type="Gene3D" id="2.40.440.10">
    <property type="entry name" value="L,D-transpeptidase catalytic domain-like"/>
    <property type="match status" value="1"/>
</dbReference>
<feature type="active site" description="Proton donor/acceptor" evidence="6">
    <location>
        <position position="417"/>
    </location>
</feature>
<dbReference type="InterPro" id="IPR050979">
    <property type="entry name" value="LD-transpeptidase"/>
</dbReference>
<keyword evidence="2" id="KW-0808">Transferase</keyword>
<accession>A0A0R1MJA7</accession>
<evidence type="ECO:0000256" key="2">
    <source>
        <dbReference type="ARBA" id="ARBA00022679"/>
    </source>
</evidence>
<organism evidence="8 9">
    <name type="scientific">Liquorilactobacillus oeni DSM 19972</name>
    <dbReference type="NCBI Taxonomy" id="1423777"/>
    <lineage>
        <taxon>Bacteria</taxon>
        <taxon>Bacillati</taxon>
        <taxon>Bacillota</taxon>
        <taxon>Bacilli</taxon>
        <taxon>Lactobacillales</taxon>
        <taxon>Lactobacillaceae</taxon>
        <taxon>Liquorilactobacillus</taxon>
    </lineage>
</organism>
<evidence type="ECO:0000313" key="9">
    <source>
        <dbReference type="Proteomes" id="UP000051686"/>
    </source>
</evidence>
<evidence type="ECO:0000256" key="3">
    <source>
        <dbReference type="ARBA" id="ARBA00022960"/>
    </source>
</evidence>
<protein>
    <submittedName>
        <fullName evidence="8">ErfK YbiS YcfS YnhG family protein</fullName>
    </submittedName>
</protein>
<proteinExistence type="predicted"/>
<dbReference type="AlphaFoldDB" id="A0A0R1MJA7"/>
<dbReference type="GO" id="GO:0016740">
    <property type="term" value="F:transferase activity"/>
    <property type="evidence" value="ECO:0007669"/>
    <property type="project" value="UniProtKB-KW"/>
</dbReference>
<dbReference type="InterPro" id="IPR005490">
    <property type="entry name" value="LD_TPept_cat_dom"/>
</dbReference>
<name>A0A0R1MJA7_9LACO</name>
<evidence type="ECO:0000256" key="6">
    <source>
        <dbReference type="PROSITE-ProRule" id="PRU01373"/>
    </source>
</evidence>
<dbReference type="CDD" id="cd16913">
    <property type="entry name" value="YkuD_like"/>
    <property type="match status" value="1"/>
</dbReference>
<dbReference type="Pfam" id="PF03734">
    <property type="entry name" value="YkuD"/>
    <property type="match status" value="1"/>
</dbReference>
<evidence type="ECO:0000256" key="5">
    <source>
        <dbReference type="ARBA" id="ARBA00023316"/>
    </source>
</evidence>
<feature type="domain" description="L,D-TPase catalytic" evidence="7">
    <location>
        <begin position="337"/>
        <end position="462"/>
    </location>
</feature>
<dbReference type="InterPro" id="IPR038063">
    <property type="entry name" value="Transpep_catalytic_dom"/>
</dbReference>
<dbReference type="GO" id="GO:0071972">
    <property type="term" value="F:peptidoglycan L,D-transpeptidase activity"/>
    <property type="evidence" value="ECO:0007669"/>
    <property type="project" value="TreeGrafter"/>
</dbReference>
<dbReference type="Proteomes" id="UP000051686">
    <property type="component" value="Unassembled WGS sequence"/>
</dbReference>
<sequence>MVKIKYKVIITAFLAVILAAAAGGYTYYRMTHFNENVEINDISVGKMNADEALAHLKKQNINNNVYLDGKLLFRGKETASGFTTDDSVKIRSLLKKQWTWLPTKKAISYQVVPSNMSTYRKKILQPTVKNLLEKKNQTLKKAVDAQAALEDGKIVVSEPQKGKQYNVKTIMRNFSRQSDLSKINLKGTIEQPLTASSKKVATEKSKLAILAKRSVSYKVQQTNYNLAAKDVLSKATYKNGRYQIDQTGIIKEVEQINQKQATLKKDINFKNHDGEQVTVPGGTYGWALKPEDAVKSISTAFIKGEEQIDASKDIYGVGYLTYGTGYENTANDGLGTTYAEVSLSKQRAWFYKDGKEVYSTEVVTGKHSTNEDTPKGVWYVMYKESPSTLKGSEAGNSNYSVKVNYWAQFTNSGCGFHDASWRTDWSSTAYLNNGSGGCVNTPSDHMKNVYDNLAQSEAVVVY</sequence>
<dbReference type="GO" id="GO:0005576">
    <property type="term" value="C:extracellular region"/>
    <property type="evidence" value="ECO:0007669"/>
    <property type="project" value="TreeGrafter"/>
</dbReference>
<dbReference type="EMBL" id="AZEH01000042">
    <property type="protein sequence ID" value="KRL03944.1"/>
    <property type="molecule type" value="Genomic_DNA"/>
</dbReference>
<dbReference type="PROSITE" id="PS52029">
    <property type="entry name" value="LD_TPASE"/>
    <property type="match status" value="1"/>
</dbReference>
<evidence type="ECO:0000259" key="7">
    <source>
        <dbReference type="PROSITE" id="PS52029"/>
    </source>
</evidence>
<evidence type="ECO:0000313" key="8">
    <source>
        <dbReference type="EMBL" id="KRL03944.1"/>
    </source>
</evidence>
<evidence type="ECO:0000256" key="1">
    <source>
        <dbReference type="ARBA" id="ARBA00004752"/>
    </source>
</evidence>
<dbReference type="PATRIC" id="fig|1423777.3.peg.115"/>
<feature type="active site" description="Nucleophile" evidence="6">
    <location>
        <position position="438"/>
    </location>
</feature>
<dbReference type="Gene3D" id="3.10.20.800">
    <property type="match status" value="1"/>
</dbReference>
<dbReference type="STRING" id="1423777.FD46_GL000111"/>
<dbReference type="GO" id="GO:0018104">
    <property type="term" value="P:peptidoglycan-protein cross-linking"/>
    <property type="evidence" value="ECO:0007669"/>
    <property type="project" value="TreeGrafter"/>
</dbReference>
<dbReference type="UniPathway" id="UPA00219"/>
<dbReference type="SUPFAM" id="SSF143985">
    <property type="entry name" value="L,D-transpeptidase pre-catalytic domain-like"/>
    <property type="match status" value="1"/>
</dbReference>